<protein>
    <submittedName>
        <fullName evidence="1">Uncharacterized protein</fullName>
    </submittedName>
</protein>
<gene>
    <name evidence="1" type="ORF">SAMN02910314_01289</name>
</gene>
<sequence length="72" mass="8177">MLSQGGDHEFESRTGYQMFAGQDVYPDLLCFFLQAGCVTIRDIFASSFRVLLFSLPLCRPLVRKPASERWGT</sequence>
<dbReference type="AlphaFoldDB" id="A0A1H8SRE0"/>
<evidence type="ECO:0000313" key="1">
    <source>
        <dbReference type="EMBL" id="SEO81282.1"/>
    </source>
</evidence>
<name>A0A1H8SRE0_9ACTN</name>
<dbReference type="EMBL" id="FOEC01000007">
    <property type="protein sequence ID" value="SEO81282.1"/>
    <property type="molecule type" value="Genomic_DNA"/>
</dbReference>
<accession>A0A1H8SRE0</accession>
<proteinExistence type="predicted"/>
<reference evidence="2" key="1">
    <citation type="submission" date="2016-10" db="EMBL/GenBank/DDBJ databases">
        <authorList>
            <person name="Varghese N."/>
        </authorList>
    </citation>
    <scope>NUCLEOTIDE SEQUENCE [LARGE SCALE GENOMIC DNA]</scope>
    <source>
        <strain evidence="2">DSM 21843</strain>
    </source>
</reference>
<dbReference type="Proteomes" id="UP000182975">
    <property type="component" value="Unassembled WGS sequence"/>
</dbReference>
<organism evidence="1 2">
    <name type="scientific">Denitrobacterium detoxificans</name>
    <dbReference type="NCBI Taxonomy" id="79604"/>
    <lineage>
        <taxon>Bacteria</taxon>
        <taxon>Bacillati</taxon>
        <taxon>Actinomycetota</taxon>
        <taxon>Coriobacteriia</taxon>
        <taxon>Eggerthellales</taxon>
        <taxon>Eggerthellaceae</taxon>
        <taxon>Denitrobacterium</taxon>
    </lineage>
</organism>
<keyword evidence="2" id="KW-1185">Reference proteome</keyword>
<evidence type="ECO:0000313" key="2">
    <source>
        <dbReference type="Proteomes" id="UP000182975"/>
    </source>
</evidence>